<gene>
    <name evidence="2" type="ORF">CVT25_007339</name>
</gene>
<dbReference type="AlphaFoldDB" id="A0A409XJE4"/>
<comment type="caution">
    <text evidence="2">The sequence shown here is derived from an EMBL/GenBank/DDBJ whole genome shotgun (WGS) entry which is preliminary data.</text>
</comment>
<reference evidence="2 3" key="1">
    <citation type="journal article" date="2018" name="Evol. Lett.">
        <title>Horizontal gene cluster transfer increased hallucinogenic mushroom diversity.</title>
        <authorList>
            <person name="Reynolds H.T."/>
            <person name="Vijayakumar V."/>
            <person name="Gluck-Thaler E."/>
            <person name="Korotkin H.B."/>
            <person name="Matheny P.B."/>
            <person name="Slot J.C."/>
        </authorList>
    </citation>
    <scope>NUCLEOTIDE SEQUENCE [LARGE SCALE GENOMIC DNA]</scope>
    <source>
        <strain evidence="2 3">2631</strain>
    </source>
</reference>
<dbReference type="Proteomes" id="UP000283269">
    <property type="component" value="Unassembled WGS sequence"/>
</dbReference>
<organism evidence="2 3">
    <name type="scientific">Psilocybe cyanescens</name>
    <dbReference type="NCBI Taxonomy" id="93625"/>
    <lineage>
        <taxon>Eukaryota</taxon>
        <taxon>Fungi</taxon>
        <taxon>Dikarya</taxon>
        <taxon>Basidiomycota</taxon>
        <taxon>Agaricomycotina</taxon>
        <taxon>Agaricomycetes</taxon>
        <taxon>Agaricomycetidae</taxon>
        <taxon>Agaricales</taxon>
        <taxon>Agaricineae</taxon>
        <taxon>Strophariaceae</taxon>
        <taxon>Psilocybe</taxon>
    </lineage>
</organism>
<feature type="compositionally biased region" description="Polar residues" evidence="1">
    <location>
        <begin position="126"/>
        <end position="145"/>
    </location>
</feature>
<keyword evidence="3" id="KW-1185">Reference proteome</keyword>
<evidence type="ECO:0000313" key="2">
    <source>
        <dbReference type="EMBL" id="PPQ90869.1"/>
    </source>
</evidence>
<feature type="compositionally biased region" description="Polar residues" evidence="1">
    <location>
        <begin position="157"/>
        <end position="184"/>
    </location>
</feature>
<feature type="region of interest" description="Disordered" evidence="1">
    <location>
        <begin position="102"/>
        <end position="208"/>
    </location>
</feature>
<sequence>MQGPGLFNDDLGTPQTQHGIVLAGYSFFDNLNMAGSVLDQDFSAQHPVPYTLVIRRTLLFLPPPEEASQRVHSYPHPIQEELFCTLTRNRLRRQPLCPITLGEPDHIASTSPGIDNKPGKPHLTPVRTSTSLQKSLASSIPSRTTHTPRLHQPPRPRSSTRLYQTSGIAHTDRPSSCTPSLRHTTPSHAPSLNPLLPPPGPSRTPGLQ</sequence>
<dbReference type="InParanoid" id="A0A409XJE4"/>
<proteinExistence type="predicted"/>
<name>A0A409XJE4_PSICY</name>
<accession>A0A409XJE4</accession>
<evidence type="ECO:0000313" key="3">
    <source>
        <dbReference type="Proteomes" id="UP000283269"/>
    </source>
</evidence>
<dbReference type="EMBL" id="NHYD01001523">
    <property type="protein sequence ID" value="PPQ90869.1"/>
    <property type="molecule type" value="Genomic_DNA"/>
</dbReference>
<evidence type="ECO:0000256" key="1">
    <source>
        <dbReference type="SAM" id="MobiDB-lite"/>
    </source>
</evidence>
<protein>
    <submittedName>
        <fullName evidence="2">Uncharacterized protein</fullName>
    </submittedName>
</protein>